<accession>A0A1F6W710</accession>
<gene>
    <name evidence="1" type="ORF">A3D42_00135</name>
</gene>
<protein>
    <submittedName>
        <fullName evidence="1">Uncharacterized protein</fullName>
    </submittedName>
</protein>
<reference evidence="1 2" key="1">
    <citation type="journal article" date="2016" name="Nat. Commun.">
        <title>Thousands of microbial genomes shed light on interconnected biogeochemical processes in an aquifer system.</title>
        <authorList>
            <person name="Anantharaman K."/>
            <person name="Brown C.T."/>
            <person name="Hug L.A."/>
            <person name="Sharon I."/>
            <person name="Castelle C.J."/>
            <person name="Probst A.J."/>
            <person name="Thomas B.C."/>
            <person name="Singh A."/>
            <person name="Wilkins M.J."/>
            <person name="Karaoz U."/>
            <person name="Brodie E.L."/>
            <person name="Williams K.H."/>
            <person name="Hubbard S.S."/>
            <person name="Banfield J.F."/>
        </authorList>
    </citation>
    <scope>NUCLEOTIDE SEQUENCE [LARGE SCALE GENOMIC DNA]</scope>
</reference>
<dbReference type="STRING" id="1801754.A3D42_00135"/>
<dbReference type="Proteomes" id="UP000177777">
    <property type="component" value="Unassembled WGS sequence"/>
</dbReference>
<organism evidence="1 2">
    <name type="scientific">Candidatus Nomurabacteria bacterium RIFCSPHIGHO2_02_FULL_41_18</name>
    <dbReference type="NCBI Taxonomy" id="1801754"/>
    <lineage>
        <taxon>Bacteria</taxon>
        <taxon>Candidatus Nomuraibacteriota</taxon>
    </lineage>
</organism>
<dbReference type="AlphaFoldDB" id="A0A1F6W710"/>
<name>A0A1F6W710_9BACT</name>
<evidence type="ECO:0000313" key="2">
    <source>
        <dbReference type="Proteomes" id="UP000177777"/>
    </source>
</evidence>
<dbReference type="SUPFAM" id="SSF52540">
    <property type="entry name" value="P-loop containing nucleoside triphosphate hydrolases"/>
    <property type="match status" value="1"/>
</dbReference>
<dbReference type="Pfam" id="PF13177">
    <property type="entry name" value="DNA_pol3_delta2"/>
    <property type="match status" value="1"/>
</dbReference>
<evidence type="ECO:0000313" key="1">
    <source>
        <dbReference type="EMBL" id="OGI77681.1"/>
    </source>
</evidence>
<proteinExistence type="predicted"/>
<dbReference type="EMBL" id="MFUE01000012">
    <property type="protein sequence ID" value="OGI77681.1"/>
    <property type="molecule type" value="Genomic_DNA"/>
</dbReference>
<comment type="caution">
    <text evidence="1">The sequence shown here is derived from an EMBL/GenBank/DDBJ whole genome shotgun (WGS) entry which is preliminary data.</text>
</comment>
<dbReference type="Gene3D" id="3.40.50.300">
    <property type="entry name" value="P-loop containing nucleotide triphosphate hydrolases"/>
    <property type="match status" value="1"/>
</dbReference>
<dbReference type="InterPro" id="IPR027417">
    <property type="entry name" value="P-loop_NTPase"/>
</dbReference>
<sequence>MFSNHFDSNNLHHAYLIEGERMKALSEIMRFLESIDIKTSGNADFSLISLDSFSVENARNLKSLSVEKSFSSSLSAQANKRIFIISTNNFLLEAQNTLLKMFEEPIEDVIFFLIVPDKNALLKTLASRFYVISLERALGEEAEMADKFLNMSLQKRVDFIKDLLIENEGEEEELEKSVRLKALKFLNALEHILHKKLVSRTVLDIGVFEHFFKVRKFLRMPGSSTKSLMESVAFLTPNL</sequence>